<reference evidence="1 2" key="1">
    <citation type="submission" date="2019-12" db="EMBL/GenBank/DDBJ databases">
        <authorList>
            <person name="Wolfe R."/>
            <person name="Danczak R."/>
            <person name="Wilkins M."/>
        </authorList>
    </citation>
    <scope>NUCLEOTIDE SEQUENCE [LARGE SCALE GENOMIC DNA]</scope>
    <source>
        <strain evidence="1">X2_MaxBin.013</strain>
    </source>
</reference>
<evidence type="ECO:0000313" key="2">
    <source>
        <dbReference type="Proteomes" id="UP000488506"/>
    </source>
</evidence>
<organism evidence="1 2">
    <name type="scientific">Candidatus Saganbacteria bacterium</name>
    <dbReference type="NCBI Taxonomy" id="2575572"/>
    <lineage>
        <taxon>Bacteria</taxon>
        <taxon>Bacillati</taxon>
        <taxon>Saganbacteria</taxon>
    </lineage>
</organism>
<proteinExistence type="predicted"/>
<comment type="caution">
    <text evidence="1">The sequence shown here is derived from an EMBL/GenBank/DDBJ whole genome shotgun (WGS) entry which is preliminary data.</text>
</comment>
<protein>
    <submittedName>
        <fullName evidence="1">Uncharacterized protein</fullName>
    </submittedName>
</protein>
<gene>
    <name evidence="1" type="ORF">FD145_1020</name>
</gene>
<dbReference type="Proteomes" id="UP000488506">
    <property type="component" value="Unassembled WGS sequence"/>
</dbReference>
<dbReference type="EMBL" id="WPAF01000016">
    <property type="protein sequence ID" value="KAF0133908.1"/>
    <property type="molecule type" value="Genomic_DNA"/>
</dbReference>
<dbReference type="AlphaFoldDB" id="A0A833NRU3"/>
<evidence type="ECO:0000313" key="1">
    <source>
        <dbReference type="EMBL" id="KAF0133908.1"/>
    </source>
</evidence>
<name>A0A833NRU3_UNCSA</name>
<accession>A0A833NRU3</accession>
<sequence>MEVSSEAVCVYLADVLVVAKGSKSEATGALEGT</sequence>